<protein>
    <submittedName>
        <fullName evidence="2">Helix-hairpin-helix domain-containing protein</fullName>
    </submittedName>
</protein>
<keyword evidence="1" id="KW-1133">Transmembrane helix</keyword>
<organism evidence="2 3">
    <name type="scientific">Streptobacillus felis</name>
    <dbReference type="NCBI Taxonomy" id="1384509"/>
    <lineage>
        <taxon>Bacteria</taxon>
        <taxon>Fusobacteriati</taxon>
        <taxon>Fusobacteriota</taxon>
        <taxon>Fusobacteriia</taxon>
        <taxon>Fusobacteriales</taxon>
        <taxon>Leptotrichiaceae</taxon>
        <taxon>Streptobacillus</taxon>
    </lineage>
</organism>
<dbReference type="Gene3D" id="1.10.150.280">
    <property type="entry name" value="AF1531-like domain"/>
    <property type="match status" value="1"/>
</dbReference>
<keyword evidence="1" id="KW-0472">Membrane</keyword>
<dbReference type="Pfam" id="PF12836">
    <property type="entry name" value="HHH_3"/>
    <property type="match status" value="1"/>
</dbReference>
<feature type="transmembrane region" description="Helical" evidence="1">
    <location>
        <begin position="6"/>
        <end position="24"/>
    </location>
</feature>
<dbReference type="Proteomes" id="UP000526184">
    <property type="component" value="Unassembled WGS sequence"/>
</dbReference>
<evidence type="ECO:0000256" key="1">
    <source>
        <dbReference type="SAM" id="Phobius"/>
    </source>
</evidence>
<name>A0A7Z0PFS0_9FUSO</name>
<keyword evidence="1" id="KW-0812">Transmembrane</keyword>
<dbReference type="EMBL" id="JABMKT010000043">
    <property type="protein sequence ID" value="NYV28407.1"/>
    <property type="molecule type" value="Genomic_DNA"/>
</dbReference>
<keyword evidence="3" id="KW-1185">Reference proteome</keyword>
<dbReference type="SUPFAM" id="SSF47781">
    <property type="entry name" value="RuvA domain 2-like"/>
    <property type="match status" value="1"/>
</dbReference>
<gene>
    <name evidence="2" type="ORF">HP397_06285</name>
</gene>
<evidence type="ECO:0000313" key="2">
    <source>
        <dbReference type="EMBL" id="NYV28407.1"/>
    </source>
</evidence>
<evidence type="ECO:0000313" key="3">
    <source>
        <dbReference type="Proteomes" id="UP000526184"/>
    </source>
</evidence>
<dbReference type="RefSeq" id="WP_180136356.1">
    <property type="nucleotide sequence ID" value="NZ_JABMKT010000043.1"/>
</dbReference>
<dbReference type="InterPro" id="IPR010994">
    <property type="entry name" value="RuvA_2-like"/>
</dbReference>
<proteinExistence type="predicted"/>
<reference evidence="2 3" key="1">
    <citation type="submission" date="2020-05" db="EMBL/GenBank/DDBJ databases">
        <title>Streptobacillus felis strain LHL191014123.</title>
        <authorList>
            <person name="Fawzy A."/>
            <person name="Rau J."/>
            <person name="Risse K."/>
            <person name="Schauerte N."/>
            <person name="Geiger C."/>
            <person name="Blom J."/>
            <person name="Imirzalioglu C."/>
            <person name="Falgenhauer J."/>
            <person name="Bach A."/>
            <person name="Herden C."/>
            <person name="Eisenberg T."/>
        </authorList>
    </citation>
    <scope>NUCLEOTIDE SEQUENCE [LARGE SCALE GENOMIC DNA]</scope>
    <source>
        <strain evidence="2 3">LHL191014123</strain>
    </source>
</reference>
<accession>A0A7Z0PFS0</accession>
<comment type="caution">
    <text evidence="2">The sequence shown here is derived from an EMBL/GenBank/DDBJ whole genome shotgun (WGS) entry which is preliminary data.</text>
</comment>
<dbReference type="AlphaFoldDB" id="A0A7Z0PFS0"/>
<sequence>MRKLKYILVILSMLFIFNFIKTFFTKEDNVPRVEINEELVFQNDNENKEKLDINNVMIDEILKIGLSSKEAYKIIEYRDFVGYIDTVDNLVRIKGINRNNIDKYKKIFLVEDTEEKEYVKHNINELSEDELFMLGFSKDNVRYILEIRNNKEIRSDLELKGKVNMNVVNKHIKF</sequence>